<dbReference type="WBParaSite" id="NBR_0000200101-mRNA-1">
    <property type="protein sequence ID" value="NBR_0000200101-mRNA-1"/>
    <property type="gene ID" value="NBR_0000200101"/>
</dbReference>
<dbReference type="AlphaFoldDB" id="A0A0N4XHJ9"/>
<evidence type="ECO:0000313" key="7">
    <source>
        <dbReference type="Proteomes" id="UP000271162"/>
    </source>
</evidence>
<reference evidence="6 7" key="2">
    <citation type="submission" date="2018-11" db="EMBL/GenBank/DDBJ databases">
        <authorList>
            <consortium name="Pathogen Informatics"/>
        </authorList>
    </citation>
    <scope>NUCLEOTIDE SEQUENCE [LARGE SCALE GENOMIC DNA]</scope>
</reference>
<keyword evidence="2" id="KW-0808">Transferase</keyword>
<dbReference type="Gene3D" id="3.40.50.2000">
    <property type="entry name" value="Glycogen Phosphorylase B"/>
    <property type="match status" value="1"/>
</dbReference>
<keyword evidence="3" id="KW-0677">Repeat</keyword>
<evidence type="ECO:0000256" key="2">
    <source>
        <dbReference type="ARBA" id="ARBA00022679"/>
    </source>
</evidence>
<accession>A0A0N4XHJ9</accession>
<dbReference type="InterPro" id="IPR029489">
    <property type="entry name" value="OGT/SEC/SPY_C"/>
</dbReference>
<dbReference type="Proteomes" id="UP000271162">
    <property type="component" value="Unassembled WGS sequence"/>
</dbReference>
<keyword evidence="7" id="KW-1185">Reference proteome</keyword>
<evidence type="ECO:0000259" key="5">
    <source>
        <dbReference type="Pfam" id="PF13844"/>
    </source>
</evidence>
<keyword evidence="4" id="KW-0802">TPR repeat</keyword>
<evidence type="ECO:0000313" key="8">
    <source>
        <dbReference type="WBParaSite" id="NBR_0000200101-mRNA-1"/>
    </source>
</evidence>
<dbReference type="Gene3D" id="3.40.50.11380">
    <property type="match status" value="1"/>
</dbReference>
<dbReference type="PANTHER" id="PTHR44366:SF1">
    <property type="entry name" value="UDP-N-ACETYLGLUCOSAMINE--PEPTIDE N-ACETYLGLUCOSAMINYLTRANSFERASE 110 KDA SUBUNIT"/>
    <property type="match status" value="1"/>
</dbReference>
<protein>
    <submittedName>
        <fullName evidence="8">Glyco_transf_41 domain-containing protein</fullName>
    </submittedName>
</protein>
<sequence length="112" mass="12816">MDILWTGTPMVTMPLETLASRVASSQLYALGVPELVAESREDYVNIAVKLGTDKNYLSTIRAKVWKARTTSTLFNVKQYCSDMETLLHIMWRRYEEGRQVEHITQGATQVDF</sequence>
<proteinExistence type="predicted"/>
<evidence type="ECO:0000256" key="3">
    <source>
        <dbReference type="ARBA" id="ARBA00022737"/>
    </source>
</evidence>
<dbReference type="Pfam" id="PF13844">
    <property type="entry name" value="Glyco_transf_41"/>
    <property type="match status" value="1"/>
</dbReference>
<dbReference type="PANTHER" id="PTHR44366">
    <property type="entry name" value="UDP-N-ACETYLGLUCOSAMINE--PEPTIDE N-ACETYLGLUCOSAMINYLTRANSFERASE 110 KDA SUBUNIT"/>
    <property type="match status" value="1"/>
</dbReference>
<dbReference type="STRING" id="27835.A0A0N4XHJ9"/>
<name>A0A0N4XHJ9_NIPBR</name>
<evidence type="ECO:0000313" key="6">
    <source>
        <dbReference type="EMBL" id="VDL65591.1"/>
    </source>
</evidence>
<feature type="domain" description="O-GlcNAc transferase C-terminal" evidence="5">
    <location>
        <begin position="1"/>
        <end position="83"/>
    </location>
</feature>
<dbReference type="GO" id="GO:0006493">
    <property type="term" value="P:protein O-linked glycosylation"/>
    <property type="evidence" value="ECO:0007669"/>
    <property type="project" value="InterPro"/>
</dbReference>
<dbReference type="EMBL" id="UYSL01001970">
    <property type="protein sequence ID" value="VDL65591.1"/>
    <property type="molecule type" value="Genomic_DNA"/>
</dbReference>
<dbReference type="OMA" id="NQRICSP"/>
<dbReference type="GO" id="GO:0097363">
    <property type="term" value="F:protein O-acetylglucosaminyltransferase activity"/>
    <property type="evidence" value="ECO:0007669"/>
    <property type="project" value="TreeGrafter"/>
</dbReference>
<comment type="pathway">
    <text evidence="1">Protein modification; protein glycosylation.</text>
</comment>
<reference evidence="8" key="1">
    <citation type="submission" date="2017-02" db="UniProtKB">
        <authorList>
            <consortium name="WormBaseParasite"/>
        </authorList>
    </citation>
    <scope>IDENTIFICATION</scope>
</reference>
<organism evidence="8">
    <name type="scientific">Nippostrongylus brasiliensis</name>
    <name type="common">Rat hookworm</name>
    <dbReference type="NCBI Taxonomy" id="27835"/>
    <lineage>
        <taxon>Eukaryota</taxon>
        <taxon>Metazoa</taxon>
        <taxon>Ecdysozoa</taxon>
        <taxon>Nematoda</taxon>
        <taxon>Chromadorea</taxon>
        <taxon>Rhabditida</taxon>
        <taxon>Rhabditina</taxon>
        <taxon>Rhabditomorpha</taxon>
        <taxon>Strongyloidea</taxon>
        <taxon>Heligmosomidae</taxon>
        <taxon>Nippostrongylus</taxon>
    </lineage>
</organism>
<gene>
    <name evidence="6" type="ORF">NBR_LOCUS2002</name>
</gene>
<dbReference type="InterPro" id="IPR037919">
    <property type="entry name" value="OGT"/>
</dbReference>
<evidence type="ECO:0000256" key="1">
    <source>
        <dbReference type="ARBA" id="ARBA00004922"/>
    </source>
</evidence>
<evidence type="ECO:0000256" key="4">
    <source>
        <dbReference type="ARBA" id="ARBA00022803"/>
    </source>
</evidence>